<dbReference type="AlphaFoldDB" id="D2A053"/>
<feature type="signal peptide" evidence="5">
    <location>
        <begin position="1"/>
        <end position="18"/>
    </location>
</feature>
<dbReference type="CDD" id="cd23992">
    <property type="entry name" value="PBP_GOBP"/>
    <property type="match status" value="1"/>
</dbReference>
<dbReference type="InParanoid" id="D2A053"/>
<evidence type="ECO:0000256" key="5">
    <source>
        <dbReference type="SAM" id="SignalP"/>
    </source>
</evidence>
<dbReference type="KEGG" id="tca:664410"/>
<dbReference type="EMBL" id="KQ971338">
    <property type="protein sequence ID" value="EFA02826.1"/>
    <property type="molecule type" value="Genomic_DNA"/>
</dbReference>
<keyword evidence="3" id="KW-0964">Secreted</keyword>
<reference evidence="6 7" key="2">
    <citation type="journal article" date="2010" name="Nucleic Acids Res.">
        <title>BeetleBase in 2010: revisions to provide comprehensive genomic information for Tribolium castaneum.</title>
        <authorList>
            <person name="Kim H.S."/>
            <person name="Murphy T."/>
            <person name="Xia J."/>
            <person name="Caragea D."/>
            <person name="Park Y."/>
            <person name="Beeman R.W."/>
            <person name="Lorenzen M.D."/>
            <person name="Butcher S."/>
            <person name="Manak J.R."/>
            <person name="Brown S.J."/>
        </authorList>
    </citation>
    <scope>GENOME REANNOTATION</scope>
    <source>
        <strain evidence="6 7">Georgia GA2</strain>
    </source>
</reference>
<dbReference type="PhylomeDB" id="D2A053"/>
<dbReference type="InterPro" id="IPR006170">
    <property type="entry name" value="PBP/GOBP"/>
</dbReference>
<dbReference type="PANTHER" id="PTHR11857">
    <property type="entry name" value="ODORANT BINDING PROTEIN-RELATED"/>
    <property type="match status" value="1"/>
</dbReference>
<evidence type="ECO:0000256" key="2">
    <source>
        <dbReference type="ARBA" id="ARBA00008098"/>
    </source>
</evidence>
<accession>D2A053</accession>
<sequence>MKMCVIFTLLLLVVLASAEEDNVGKIESVEKKCQEKTGVSEESLQKIMRLEEVDDPLVKENALCTLKAYGVMDDDGNIFPDKFEEKLKPEIGADEAKRVAEKCAVKKDSPEETAHQTLWCATEENALTDTSQEQ</sequence>
<dbReference type="STRING" id="7070.D2A053"/>
<dbReference type="PANTHER" id="PTHR11857:SF43">
    <property type="entry name" value="GEO07291P1-RELATED"/>
    <property type="match status" value="1"/>
</dbReference>
<dbReference type="OrthoDB" id="6783999at2759"/>
<evidence type="ECO:0000256" key="1">
    <source>
        <dbReference type="ARBA" id="ARBA00004613"/>
    </source>
</evidence>
<evidence type="ECO:0000256" key="4">
    <source>
        <dbReference type="ARBA" id="ARBA00022729"/>
    </source>
</evidence>
<evidence type="ECO:0000256" key="3">
    <source>
        <dbReference type="ARBA" id="ARBA00022525"/>
    </source>
</evidence>
<dbReference type="GO" id="GO:0007608">
    <property type="term" value="P:sensory perception of smell"/>
    <property type="evidence" value="ECO:0000318"/>
    <property type="project" value="GO_Central"/>
</dbReference>
<keyword evidence="4 5" id="KW-0732">Signal</keyword>
<dbReference type="SMR" id="D2A053"/>
<dbReference type="SMART" id="SM00708">
    <property type="entry name" value="PhBP"/>
    <property type="match status" value="1"/>
</dbReference>
<feature type="chain" id="PRO_5003027265" evidence="5">
    <location>
        <begin position="19"/>
        <end position="134"/>
    </location>
</feature>
<protein>
    <submittedName>
        <fullName evidence="6">Odorant binding protein C15</fullName>
    </submittedName>
</protein>
<reference evidence="6 7" key="1">
    <citation type="journal article" date="2008" name="Nature">
        <title>The genome of the model beetle and pest Tribolium castaneum.</title>
        <authorList>
            <consortium name="Tribolium Genome Sequencing Consortium"/>
            <person name="Richards S."/>
            <person name="Gibbs R.A."/>
            <person name="Weinstock G.M."/>
            <person name="Brown S.J."/>
            <person name="Denell R."/>
            <person name="Beeman R.W."/>
            <person name="Gibbs R."/>
            <person name="Beeman R.W."/>
            <person name="Brown S.J."/>
            <person name="Bucher G."/>
            <person name="Friedrich M."/>
            <person name="Grimmelikhuijzen C.J."/>
            <person name="Klingler M."/>
            <person name="Lorenzen M."/>
            <person name="Richards S."/>
            <person name="Roth S."/>
            <person name="Schroder R."/>
            <person name="Tautz D."/>
            <person name="Zdobnov E.M."/>
            <person name="Muzny D."/>
            <person name="Gibbs R.A."/>
            <person name="Weinstock G.M."/>
            <person name="Attaway T."/>
            <person name="Bell S."/>
            <person name="Buhay C.J."/>
            <person name="Chandrabose M.N."/>
            <person name="Chavez D."/>
            <person name="Clerk-Blankenburg K.P."/>
            <person name="Cree A."/>
            <person name="Dao M."/>
            <person name="Davis C."/>
            <person name="Chacko J."/>
            <person name="Dinh H."/>
            <person name="Dugan-Rocha S."/>
            <person name="Fowler G."/>
            <person name="Garner T.T."/>
            <person name="Garnes J."/>
            <person name="Gnirke A."/>
            <person name="Hawes A."/>
            <person name="Hernandez J."/>
            <person name="Hines S."/>
            <person name="Holder M."/>
            <person name="Hume J."/>
            <person name="Jhangiani S.N."/>
            <person name="Joshi V."/>
            <person name="Khan Z.M."/>
            <person name="Jackson L."/>
            <person name="Kovar C."/>
            <person name="Kowis A."/>
            <person name="Lee S."/>
            <person name="Lewis L.R."/>
            <person name="Margolis J."/>
            <person name="Morgan M."/>
            <person name="Nazareth L.V."/>
            <person name="Nguyen N."/>
            <person name="Okwuonu G."/>
            <person name="Parker D."/>
            <person name="Richards S."/>
            <person name="Ruiz S.J."/>
            <person name="Santibanez J."/>
            <person name="Savard J."/>
            <person name="Scherer S.E."/>
            <person name="Schneider B."/>
            <person name="Sodergren E."/>
            <person name="Tautz D."/>
            <person name="Vattahil S."/>
            <person name="Villasana D."/>
            <person name="White C.S."/>
            <person name="Wright R."/>
            <person name="Park Y."/>
            <person name="Beeman R.W."/>
            <person name="Lord J."/>
            <person name="Oppert B."/>
            <person name="Lorenzen M."/>
            <person name="Brown S."/>
            <person name="Wang L."/>
            <person name="Savard J."/>
            <person name="Tautz D."/>
            <person name="Richards S."/>
            <person name="Weinstock G."/>
            <person name="Gibbs R.A."/>
            <person name="Liu Y."/>
            <person name="Worley K."/>
            <person name="Weinstock G."/>
            <person name="Elsik C.G."/>
            <person name="Reese J.T."/>
            <person name="Elhaik E."/>
            <person name="Landan G."/>
            <person name="Graur D."/>
            <person name="Arensburger P."/>
            <person name="Atkinson P."/>
            <person name="Beeman R.W."/>
            <person name="Beidler J."/>
            <person name="Brown S.J."/>
            <person name="Demuth J.P."/>
            <person name="Drury D.W."/>
            <person name="Du Y.Z."/>
            <person name="Fujiwara H."/>
            <person name="Lorenzen M."/>
            <person name="Maselli V."/>
            <person name="Osanai M."/>
            <person name="Park Y."/>
            <person name="Robertson H.M."/>
            <person name="Tu Z."/>
            <person name="Wang J.J."/>
            <person name="Wang S."/>
            <person name="Richards S."/>
            <person name="Song H."/>
            <person name="Zhang L."/>
            <person name="Sodergren E."/>
            <person name="Werner D."/>
            <person name="Stanke M."/>
            <person name="Morgenstern B."/>
            <person name="Solovyev V."/>
            <person name="Kosarev P."/>
            <person name="Brown G."/>
            <person name="Chen H.C."/>
            <person name="Ermolaeva O."/>
            <person name="Hlavina W."/>
            <person name="Kapustin Y."/>
            <person name="Kiryutin B."/>
            <person name="Kitts P."/>
            <person name="Maglott D."/>
            <person name="Pruitt K."/>
            <person name="Sapojnikov V."/>
            <person name="Souvorov A."/>
            <person name="Mackey A.J."/>
            <person name="Waterhouse R.M."/>
            <person name="Wyder S."/>
            <person name="Zdobnov E.M."/>
            <person name="Zdobnov E.M."/>
            <person name="Wyder S."/>
            <person name="Kriventseva E.V."/>
            <person name="Kadowaki T."/>
            <person name="Bork P."/>
            <person name="Aranda M."/>
            <person name="Bao R."/>
            <person name="Beermann A."/>
            <person name="Berns N."/>
            <person name="Bolognesi R."/>
            <person name="Bonneton F."/>
            <person name="Bopp D."/>
            <person name="Brown S.J."/>
            <person name="Bucher G."/>
            <person name="Butts T."/>
            <person name="Chaumot A."/>
            <person name="Denell R.E."/>
            <person name="Ferrier D.E."/>
            <person name="Friedrich M."/>
            <person name="Gordon C.M."/>
            <person name="Jindra M."/>
            <person name="Klingler M."/>
            <person name="Lan Q."/>
            <person name="Lattorff H.M."/>
            <person name="Laudet V."/>
            <person name="von Levetsow C."/>
            <person name="Liu Z."/>
            <person name="Lutz R."/>
            <person name="Lynch J.A."/>
            <person name="da Fonseca R.N."/>
            <person name="Posnien N."/>
            <person name="Reuter R."/>
            <person name="Roth S."/>
            <person name="Savard J."/>
            <person name="Schinko J.B."/>
            <person name="Schmitt C."/>
            <person name="Schoppmeier M."/>
            <person name="Schroder R."/>
            <person name="Shippy T.D."/>
            <person name="Simonnet F."/>
            <person name="Marques-Souza H."/>
            <person name="Tautz D."/>
            <person name="Tomoyasu Y."/>
            <person name="Trauner J."/>
            <person name="Van der Zee M."/>
            <person name="Vervoort M."/>
            <person name="Wittkopp N."/>
            <person name="Wimmer E.A."/>
            <person name="Yang X."/>
            <person name="Jones A.K."/>
            <person name="Sattelle D.B."/>
            <person name="Ebert P.R."/>
            <person name="Nelson D."/>
            <person name="Scott J.G."/>
            <person name="Beeman R.W."/>
            <person name="Muthukrishnan S."/>
            <person name="Kramer K.J."/>
            <person name="Arakane Y."/>
            <person name="Beeman R.W."/>
            <person name="Zhu Q."/>
            <person name="Hogenkamp D."/>
            <person name="Dixit R."/>
            <person name="Oppert B."/>
            <person name="Jiang H."/>
            <person name="Zou Z."/>
            <person name="Marshall J."/>
            <person name="Elpidina E."/>
            <person name="Vinokurov K."/>
            <person name="Oppert C."/>
            <person name="Zou Z."/>
            <person name="Evans J."/>
            <person name="Lu Z."/>
            <person name="Zhao P."/>
            <person name="Sumathipala N."/>
            <person name="Altincicek B."/>
            <person name="Vilcinskas A."/>
            <person name="Williams M."/>
            <person name="Hultmark D."/>
            <person name="Hetru C."/>
            <person name="Jiang H."/>
            <person name="Grimmelikhuijzen C.J."/>
            <person name="Hauser F."/>
            <person name="Cazzamali G."/>
            <person name="Williamson M."/>
            <person name="Park Y."/>
            <person name="Li B."/>
            <person name="Tanaka Y."/>
            <person name="Predel R."/>
            <person name="Neupert S."/>
            <person name="Schachtner J."/>
            <person name="Verleyen P."/>
            <person name="Raible F."/>
            <person name="Bork P."/>
            <person name="Friedrich M."/>
            <person name="Walden K.K."/>
            <person name="Robertson H.M."/>
            <person name="Angeli S."/>
            <person name="Foret S."/>
            <person name="Bucher G."/>
            <person name="Schuetz S."/>
            <person name="Maleszka R."/>
            <person name="Wimmer E.A."/>
            <person name="Beeman R.W."/>
            <person name="Lorenzen M."/>
            <person name="Tomoyasu Y."/>
            <person name="Miller S.C."/>
            <person name="Grossmann D."/>
            <person name="Bucher G."/>
        </authorList>
    </citation>
    <scope>NUCLEOTIDE SEQUENCE [LARGE SCALE GENOMIC DNA]</scope>
    <source>
        <strain evidence="6 7">Georgia GA2</strain>
    </source>
</reference>
<dbReference type="GO" id="GO:0005615">
    <property type="term" value="C:extracellular space"/>
    <property type="evidence" value="ECO:0000318"/>
    <property type="project" value="GO_Central"/>
</dbReference>
<evidence type="ECO:0000313" key="7">
    <source>
        <dbReference type="Proteomes" id="UP000007266"/>
    </source>
</evidence>
<gene>
    <name evidence="6" type="primary">TcOBP4G</name>
    <name evidence="6" type="ORF">TcasGA2_TC007342</name>
</gene>
<organism evidence="6 7">
    <name type="scientific">Tribolium castaneum</name>
    <name type="common">Red flour beetle</name>
    <dbReference type="NCBI Taxonomy" id="7070"/>
    <lineage>
        <taxon>Eukaryota</taxon>
        <taxon>Metazoa</taxon>
        <taxon>Ecdysozoa</taxon>
        <taxon>Arthropoda</taxon>
        <taxon>Hexapoda</taxon>
        <taxon>Insecta</taxon>
        <taxon>Pterygota</taxon>
        <taxon>Neoptera</taxon>
        <taxon>Endopterygota</taxon>
        <taxon>Coleoptera</taxon>
        <taxon>Polyphaga</taxon>
        <taxon>Cucujiformia</taxon>
        <taxon>Tenebrionidae</taxon>
        <taxon>Tenebrionidae incertae sedis</taxon>
        <taxon>Tribolium</taxon>
    </lineage>
</organism>
<dbReference type="HOGENOM" id="CLU_107288_2_1_1"/>
<dbReference type="Gene3D" id="1.10.238.20">
    <property type="entry name" value="Pheromone/general odorant binding protein domain"/>
    <property type="match status" value="1"/>
</dbReference>
<proteinExistence type="inferred from homology"/>
<dbReference type="SUPFAM" id="SSF47565">
    <property type="entry name" value="Insect pheromone/odorant-binding proteins"/>
    <property type="match status" value="1"/>
</dbReference>
<name>D2A053_TRICA</name>
<comment type="similarity">
    <text evidence="2">Belongs to the PBP/GOBP family.</text>
</comment>
<dbReference type="FunCoup" id="D2A053">
    <property type="interactions" value="23"/>
</dbReference>
<dbReference type="Proteomes" id="UP000007266">
    <property type="component" value="Linkage group 4"/>
</dbReference>
<keyword evidence="7" id="KW-1185">Reference proteome</keyword>
<dbReference type="InterPro" id="IPR036728">
    <property type="entry name" value="PBP_GOBP_sf"/>
</dbReference>
<comment type="subcellular location">
    <subcellularLocation>
        <location evidence="1">Secreted</location>
    </subcellularLocation>
</comment>
<evidence type="ECO:0000313" key="6">
    <source>
        <dbReference type="EMBL" id="EFA02826.1"/>
    </source>
</evidence>
<dbReference type="GO" id="GO:0005549">
    <property type="term" value="F:odorant binding"/>
    <property type="evidence" value="ECO:0007669"/>
    <property type="project" value="InterPro"/>
</dbReference>
<dbReference type="Pfam" id="PF01395">
    <property type="entry name" value="PBP_GOBP"/>
    <property type="match status" value="1"/>
</dbReference>